<dbReference type="AlphaFoldDB" id="A0ABD2ND27"/>
<sequence length="113" mass="12811">MHKTTEGSLLKHKEKRKRRRDPDNLTRLLSDDVARSRYLSAYQTVAQATENDSQISLPQRREGKIACVPGGAGKCIKEGESKSKLLYFVKLLDFPDIREIPHRNAIKLKHAAA</sequence>
<organism evidence="2 3">
    <name type="scientific">Cryptolaemus montrouzieri</name>
    <dbReference type="NCBI Taxonomy" id="559131"/>
    <lineage>
        <taxon>Eukaryota</taxon>
        <taxon>Metazoa</taxon>
        <taxon>Ecdysozoa</taxon>
        <taxon>Arthropoda</taxon>
        <taxon>Hexapoda</taxon>
        <taxon>Insecta</taxon>
        <taxon>Pterygota</taxon>
        <taxon>Neoptera</taxon>
        <taxon>Endopterygota</taxon>
        <taxon>Coleoptera</taxon>
        <taxon>Polyphaga</taxon>
        <taxon>Cucujiformia</taxon>
        <taxon>Coccinelloidea</taxon>
        <taxon>Coccinellidae</taxon>
        <taxon>Scymninae</taxon>
        <taxon>Scymnini</taxon>
        <taxon>Cryptolaemus</taxon>
    </lineage>
</organism>
<feature type="region of interest" description="Disordered" evidence="1">
    <location>
        <begin position="1"/>
        <end position="27"/>
    </location>
</feature>
<reference evidence="2 3" key="1">
    <citation type="journal article" date="2021" name="BMC Biol.">
        <title>Horizontally acquired antibacterial genes associated with adaptive radiation of ladybird beetles.</title>
        <authorList>
            <person name="Li H.S."/>
            <person name="Tang X.F."/>
            <person name="Huang Y.H."/>
            <person name="Xu Z.Y."/>
            <person name="Chen M.L."/>
            <person name="Du X.Y."/>
            <person name="Qiu B.Y."/>
            <person name="Chen P.T."/>
            <person name="Zhang W."/>
            <person name="Slipinski A."/>
            <person name="Escalona H.E."/>
            <person name="Waterhouse R.M."/>
            <person name="Zwick A."/>
            <person name="Pang H."/>
        </authorList>
    </citation>
    <scope>NUCLEOTIDE SEQUENCE [LARGE SCALE GENOMIC DNA]</scope>
    <source>
        <strain evidence="2">SYSU2018</strain>
    </source>
</reference>
<gene>
    <name evidence="2" type="ORF">HHI36_011771</name>
</gene>
<evidence type="ECO:0000313" key="2">
    <source>
        <dbReference type="EMBL" id="KAL3276387.1"/>
    </source>
</evidence>
<comment type="caution">
    <text evidence="2">The sequence shown here is derived from an EMBL/GenBank/DDBJ whole genome shotgun (WGS) entry which is preliminary data.</text>
</comment>
<protein>
    <submittedName>
        <fullName evidence="2">Uncharacterized protein</fullName>
    </submittedName>
</protein>
<dbReference type="EMBL" id="JABFTP020000103">
    <property type="protein sequence ID" value="KAL3276387.1"/>
    <property type="molecule type" value="Genomic_DNA"/>
</dbReference>
<evidence type="ECO:0000313" key="3">
    <source>
        <dbReference type="Proteomes" id="UP001516400"/>
    </source>
</evidence>
<evidence type="ECO:0000256" key="1">
    <source>
        <dbReference type="SAM" id="MobiDB-lite"/>
    </source>
</evidence>
<keyword evidence="3" id="KW-1185">Reference proteome</keyword>
<name>A0ABD2ND27_9CUCU</name>
<proteinExistence type="predicted"/>
<dbReference type="Proteomes" id="UP001516400">
    <property type="component" value="Unassembled WGS sequence"/>
</dbReference>
<feature type="compositionally biased region" description="Basic residues" evidence="1">
    <location>
        <begin position="10"/>
        <end position="19"/>
    </location>
</feature>
<accession>A0ABD2ND27</accession>